<gene>
    <name evidence="1" type="ORF">C8259_29745</name>
</gene>
<protein>
    <submittedName>
        <fullName evidence="1">Uncharacterized protein</fullName>
    </submittedName>
</protein>
<organism evidence="1 2">
    <name type="scientific">Nocardia nova</name>
    <dbReference type="NCBI Taxonomy" id="37330"/>
    <lineage>
        <taxon>Bacteria</taxon>
        <taxon>Bacillati</taxon>
        <taxon>Actinomycetota</taxon>
        <taxon>Actinomycetes</taxon>
        <taxon>Mycobacteriales</taxon>
        <taxon>Nocardiaceae</taxon>
        <taxon>Nocardia</taxon>
    </lineage>
</organism>
<dbReference type="Proteomes" id="UP000241647">
    <property type="component" value="Unassembled WGS sequence"/>
</dbReference>
<dbReference type="RefSeq" id="WP_063025260.1">
    <property type="nucleotide sequence ID" value="NZ_PYHS01000021.1"/>
</dbReference>
<proteinExistence type="predicted"/>
<sequence>MCQGNHDVARAVTNGGLRAIDRIVREYGGYLAADLDAMRRDLRATVLSNELRSLTVQAYTDRVHAMWALTIRENYYAVLNPEAVPPVPFLRAARWRVVMFRRHLVATLPEDVLKCVGLAEKGDLFHRWEPATTLEGPERHRGVIVRMPRGGVPGIVHGDSGNGTEPVELELNRRDARSYAHCRQDHDHLSGQRLEADCARLRRHDKITYVHMRRNPAGLPVAFLASRDTPATLPHLSGIGLTPIQ</sequence>
<evidence type="ECO:0000313" key="1">
    <source>
        <dbReference type="EMBL" id="PSR58724.1"/>
    </source>
</evidence>
<name>A0A2T2YT77_9NOCA</name>
<dbReference type="EMBL" id="PYHS01000021">
    <property type="protein sequence ID" value="PSR58724.1"/>
    <property type="molecule type" value="Genomic_DNA"/>
</dbReference>
<accession>A0A2T2YT77</accession>
<evidence type="ECO:0000313" key="2">
    <source>
        <dbReference type="Proteomes" id="UP000241647"/>
    </source>
</evidence>
<comment type="caution">
    <text evidence="1">The sequence shown here is derived from an EMBL/GenBank/DDBJ whole genome shotgun (WGS) entry which is preliminary data.</text>
</comment>
<reference evidence="1 2" key="1">
    <citation type="submission" date="2018-02" db="EMBL/GenBank/DDBJ databases">
        <title>8 Nocardia nova and 1 Nocardia cyriacigeorgica strain used for evolution to TMP-SMX.</title>
        <authorList>
            <person name="Mehta H."/>
            <person name="Weng J."/>
            <person name="Shamoo Y."/>
        </authorList>
    </citation>
    <scope>NUCLEOTIDE SEQUENCE [LARGE SCALE GENOMIC DNA]</scope>
    <source>
        <strain evidence="1 2">ATCC 33727</strain>
    </source>
</reference>
<dbReference type="AlphaFoldDB" id="A0A2T2YT77"/>